<evidence type="ECO:0000313" key="2">
    <source>
        <dbReference type="Proteomes" id="UP000002316"/>
    </source>
</evidence>
<evidence type="ECO:0000313" key="1">
    <source>
        <dbReference type="EMBL" id="CBH11144.1"/>
    </source>
</evidence>
<dbReference type="GeneID" id="23861273"/>
<name>C9ZP16_TRYB9</name>
<proteinExistence type="predicted"/>
<reference evidence="2" key="1">
    <citation type="journal article" date="2010" name="PLoS Negl. Trop. Dis.">
        <title>The genome sequence of Trypanosoma brucei gambiense, causative agent of chronic human african trypanosomiasis.</title>
        <authorList>
            <person name="Jackson A.P."/>
            <person name="Sanders M."/>
            <person name="Berry A."/>
            <person name="McQuillan J."/>
            <person name="Aslett M.A."/>
            <person name="Quail M.A."/>
            <person name="Chukualim B."/>
            <person name="Capewell P."/>
            <person name="MacLeod A."/>
            <person name="Melville S.E."/>
            <person name="Gibson W."/>
            <person name="Barry J.D."/>
            <person name="Berriman M."/>
            <person name="Hertz-Fowler C."/>
        </authorList>
    </citation>
    <scope>NUCLEOTIDE SEQUENCE [LARGE SCALE GENOMIC DNA]</scope>
    <source>
        <strain evidence="2">MHOM/CI/86/DAL972</strain>
    </source>
</reference>
<dbReference type="KEGG" id="tbg:TbgDal_V2820"/>
<dbReference type="AlphaFoldDB" id="C9ZP16"/>
<organism evidence="1 2">
    <name type="scientific">Trypanosoma brucei gambiense (strain MHOM/CI/86/DAL972)</name>
    <dbReference type="NCBI Taxonomy" id="679716"/>
    <lineage>
        <taxon>Eukaryota</taxon>
        <taxon>Discoba</taxon>
        <taxon>Euglenozoa</taxon>
        <taxon>Kinetoplastea</taxon>
        <taxon>Metakinetoplastina</taxon>
        <taxon>Trypanosomatida</taxon>
        <taxon>Trypanosomatidae</taxon>
        <taxon>Trypanosoma</taxon>
    </lineage>
</organism>
<dbReference type="RefSeq" id="XP_011773431.1">
    <property type="nucleotide sequence ID" value="XM_011775129.1"/>
</dbReference>
<dbReference type="Proteomes" id="UP000002316">
    <property type="component" value="Chromosome 5"/>
</dbReference>
<protein>
    <submittedName>
        <fullName evidence="1">Uncharacterized protein</fullName>
    </submittedName>
</protein>
<gene>
    <name evidence="1" type="ORF">TbgDal_V2820</name>
</gene>
<sequence>MLLVRESSKKFPRKLGDVKGWRGVSSKGSSIIGGGGNLVKIWERTIKSLLCPSPSHPREHVGRFEQCGLKNGASCFSVTVALIQRHSNHRPEFHSDDVTGVGVTFPQKFPLPKATNQWRSMKNQKRSREVQWLSIKVYFKPDI</sequence>
<accession>C9ZP16</accession>
<dbReference type="EMBL" id="FN554968">
    <property type="protein sequence ID" value="CBH11144.1"/>
    <property type="molecule type" value="Genomic_DNA"/>
</dbReference>